<dbReference type="Pfam" id="PF00753">
    <property type="entry name" value="Lactamase_B"/>
    <property type="match status" value="1"/>
</dbReference>
<dbReference type="InterPro" id="IPR050662">
    <property type="entry name" value="Sec-metab_biosynth-thioest"/>
</dbReference>
<dbReference type="AlphaFoldDB" id="A0A1E5KZX7"/>
<dbReference type="SUPFAM" id="SSF56281">
    <property type="entry name" value="Metallo-hydrolase/oxidoreductase"/>
    <property type="match status" value="1"/>
</dbReference>
<accession>A0A1E5KZX7</accession>
<reference evidence="2 3" key="1">
    <citation type="submission" date="2016-09" db="EMBL/GenBank/DDBJ databases">
        <authorList>
            <person name="Capua I."/>
            <person name="De Benedictis P."/>
            <person name="Joannis T."/>
            <person name="Lombin L.H."/>
            <person name="Cattoli G."/>
        </authorList>
    </citation>
    <scope>NUCLEOTIDE SEQUENCE [LARGE SCALE GENOMIC DNA]</scope>
    <source>
        <strain evidence="2 3">LMG 25899</strain>
    </source>
</reference>
<dbReference type="PANTHER" id="PTHR23131:SF0">
    <property type="entry name" value="ENDORIBONUCLEASE LACTB2"/>
    <property type="match status" value="1"/>
</dbReference>
<dbReference type="SMART" id="SM00849">
    <property type="entry name" value="Lactamase_B"/>
    <property type="match status" value="1"/>
</dbReference>
<evidence type="ECO:0000313" key="2">
    <source>
        <dbReference type="EMBL" id="OEH83383.1"/>
    </source>
</evidence>
<dbReference type="InterPro" id="IPR001279">
    <property type="entry name" value="Metallo-B-lactamas"/>
</dbReference>
<organism evidence="2 3">
    <name type="scientific">Enterococcus rivorum</name>
    <dbReference type="NCBI Taxonomy" id="762845"/>
    <lineage>
        <taxon>Bacteria</taxon>
        <taxon>Bacillati</taxon>
        <taxon>Bacillota</taxon>
        <taxon>Bacilli</taxon>
        <taxon>Lactobacillales</taxon>
        <taxon>Enterococcaceae</taxon>
        <taxon>Enterococcus</taxon>
    </lineage>
</organism>
<sequence length="222" mass="25261">MKVIREKFHNQLVTMPRLFPINCYLIKEQKFMTLIDCSKKGESRKIIDVIQSEGCPLKHIILTHAHSDHIGDVDKIKKVFPKAEIILSEKENQDLNHKERKLSPLPVQVDRLVKEGDYVGSLLVKETPGHTRGSISLIDLRTHFAFVGDLIQTKGGNAIAGDRRFIFPFPAMATQDKTAAIQSFEKISKDQYARYYCGHGSYLENNSEKIQRMIARGNAKIN</sequence>
<dbReference type="EMBL" id="MIEK01000008">
    <property type="protein sequence ID" value="OEH83383.1"/>
    <property type="molecule type" value="Genomic_DNA"/>
</dbReference>
<dbReference type="Proteomes" id="UP000095256">
    <property type="component" value="Unassembled WGS sequence"/>
</dbReference>
<dbReference type="STRING" id="762845.BCR26_09995"/>
<gene>
    <name evidence="2" type="ORF">BCR26_09995</name>
</gene>
<name>A0A1E5KZX7_9ENTE</name>
<dbReference type="CDD" id="cd07721">
    <property type="entry name" value="yflN-like_MBL-fold"/>
    <property type="match status" value="1"/>
</dbReference>
<feature type="domain" description="Metallo-beta-lactamase" evidence="1">
    <location>
        <begin position="20"/>
        <end position="199"/>
    </location>
</feature>
<comment type="caution">
    <text evidence="2">The sequence shown here is derived from an EMBL/GenBank/DDBJ whole genome shotgun (WGS) entry which is preliminary data.</text>
</comment>
<dbReference type="Gene3D" id="3.60.15.10">
    <property type="entry name" value="Ribonuclease Z/Hydroxyacylglutathione hydrolase-like"/>
    <property type="match status" value="1"/>
</dbReference>
<evidence type="ECO:0000259" key="1">
    <source>
        <dbReference type="SMART" id="SM00849"/>
    </source>
</evidence>
<dbReference type="RefSeq" id="WP_069697677.1">
    <property type="nucleotide sequence ID" value="NZ_JAGGMA010000017.1"/>
</dbReference>
<proteinExistence type="predicted"/>
<evidence type="ECO:0000313" key="3">
    <source>
        <dbReference type="Proteomes" id="UP000095256"/>
    </source>
</evidence>
<keyword evidence="3" id="KW-1185">Reference proteome</keyword>
<dbReference type="InterPro" id="IPR036866">
    <property type="entry name" value="RibonucZ/Hydroxyglut_hydro"/>
</dbReference>
<protein>
    <recommendedName>
        <fullName evidence="1">Metallo-beta-lactamase domain-containing protein</fullName>
    </recommendedName>
</protein>
<dbReference type="PANTHER" id="PTHR23131">
    <property type="entry name" value="ENDORIBONUCLEASE LACTB2"/>
    <property type="match status" value="1"/>
</dbReference>